<dbReference type="Proteomes" id="UP000663866">
    <property type="component" value="Unassembled WGS sequence"/>
</dbReference>
<evidence type="ECO:0000313" key="8">
    <source>
        <dbReference type="EMBL" id="CAF1002166.1"/>
    </source>
</evidence>
<evidence type="ECO:0000256" key="4">
    <source>
        <dbReference type="ARBA" id="ARBA00023136"/>
    </source>
</evidence>
<dbReference type="InterPro" id="IPR018000">
    <property type="entry name" value="Neurotransmitter_ion_chnl_CS"/>
</dbReference>
<dbReference type="GO" id="GO:0004888">
    <property type="term" value="F:transmembrane signaling receptor activity"/>
    <property type="evidence" value="ECO:0007669"/>
    <property type="project" value="InterPro"/>
</dbReference>
<keyword evidence="5" id="KW-0406">Ion transport</keyword>
<dbReference type="CDD" id="cd19051">
    <property type="entry name" value="LGIC_TM_cation"/>
    <property type="match status" value="1"/>
</dbReference>
<keyword evidence="15" id="KW-1185">Reference proteome</keyword>
<dbReference type="SUPFAM" id="SSF63712">
    <property type="entry name" value="Nicotinic receptor ligand binding domain-like"/>
    <property type="match status" value="1"/>
</dbReference>
<evidence type="ECO:0000313" key="12">
    <source>
        <dbReference type="EMBL" id="CAF2155062.1"/>
    </source>
</evidence>
<keyword evidence="2 5" id="KW-0812">Transmembrane</keyword>
<organism evidence="14 15">
    <name type="scientific">Rotaria magnacalcarata</name>
    <dbReference type="NCBI Taxonomy" id="392030"/>
    <lineage>
        <taxon>Eukaryota</taxon>
        <taxon>Metazoa</taxon>
        <taxon>Spiralia</taxon>
        <taxon>Gnathifera</taxon>
        <taxon>Rotifera</taxon>
        <taxon>Eurotatoria</taxon>
        <taxon>Bdelloidea</taxon>
        <taxon>Philodinida</taxon>
        <taxon>Philodinidae</taxon>
        <taxon>Rotaria</taxon>
    </lineage>
</organism>
<feature type="chain" id="PRO_5036509711" evidence="5">
    <location>
        <begin position="22"/>
        <end position="498"/>
    </location>
</feature>
<protein>
    <submittedName>
        <fullName evidence="14">Uncharacterized protein</fullName>
    </submittedName>
</protein>
<dbReference type="InterPro" id="IPR006202">
    <property type="entry name" value="Neur_chan_lig-bd"/>
</dbReference>
<dbReference type="Proteomes" id="UP000663856">
    <property type="component" value="Unassembled WGS sequence"/>
</dbReference>
<keyword evidence="5" id="KW-0813">Transport</keyword>
<dbReference type="EMBL" id="CAJNRF010001490">
    <property type="protein sequence ID" value="CAF2013616.1"/>
    <property type="molecule type" value="Genomic_DNA"/>
</dbReference>
<keyword evidence="5" id="KW-0732">Signal</keyword>
<gene>
    <name evidence="8" type="ORF">CJN711_LOCUS2409</name>
    <name evidence="9" type="ORF">KQP761_LOCUS13713</name>
    <name evidence="12" type="ORF">MBJ925_LOCUS32007</name>
    <name evidence="14" type="ORF">OVN521_LOCUS9073</name>
    <name evidence="13" type="ORF">UXM345_LOCUS4768</name>
    <name evidence="10" type="ORF">WKI299_LOCUS5366</name>
    <name evidence="11" type="ORF">XDN619_LOCUS27058</name>
</gene>
<evidence type="ECO:0000256" key="1">
    <source>
        <dbReference type="ARBA" id="ARBA00004141"/>
    </source>
</evidence>
<dbReference type="GO" id="GO:0016020">
    <property type="term" value="C:membrane"/>
    <property type="evidence" value="ECO:0007669"/>
    <property type="project" value="UniProtKB-SubCell"/>
</dbReference>
<evidence type="ECO:0000313" key="9">
    <source>
        <dbReference type="EMBL" id="CAF1483781.1"/>
    </source>
</evidence>
<feature type="signal peptide" evidence="5">
    <location>
        <begin position="1"/>
        <end position="21"/>
    </location>
</feature>
<dbReference type="Proteomes" id="UP000663824">
    <property type="component" value="Unassembled WGS sequence"/>
</dbReference>
<dbReference type="OrthoDB" id="410315at2759"/>
<feature type="transmembrane region" description="Helical" evidence="5">
    <location>
        <begin position="438"/>
        <end position="459"/>
    </location>
</feature>
<dbReference type="PROSITE" id="PS00236">
    <property type="entry name" value="NEUROTR_ION_CHANNEL"/>
    <property type="match status" value="1"/>
</dbReference>
<feature type="domain" description="Neurotransmitter-gated ion-channel transmembrane" evidence="7">
    <location>
        <begin position="246"/>
        <end position="459"/>
    </location>
</feature>
<keyword evidence="3 5" id="KW-1133">Transmembrane helix</keyword>
<comment type="caution">
    <text evidence="14">The sequence shown here is derived from an EMBL/GenBank/DDBJ whole genome shotgun (WGS) entry which is preliminary data.</text>
</comment>
<dbReference type="Proteomes" id="UP000663834">
    <property type="component" value="Unassembled WGS sequence"/>
</dbReference>
<dbReference type="CDD" id="cd18989">
    <property type="entry name" value="LGIC_ECD_cation"/>
    <property type="match status" value="1"/>
</dbReference>
<feature type="transmembrane region" description="Helical" evidence="5">
    <location>
        <begin position="304"/>
        <end position="328"/>
    </location>
</feature>
<name>A0A819H7R0_9BILA</name>
<dbReference type="InterPro" id="IPR038050">
    <property type="entry name" value="Neuro_actylchol_rec"/>
</dbReference>
<dbReference type="Gene3D" id="1.20.58.390">
    <property type="entry name" value="Neurotransmitter-gated ion-channel transmembrane domain"/>
    <property type="match status" value="1"/>
</dbReference>
<dbReference type="InterPro" id="IPR006029">
    <property type="entry name" value="Neurotrans-gated_channel_TM"/>
</dbReference>
<dbReference type="Gene3D" id="2.70.170.10">
    <property type="entry name" value="Neurotransmitter-gated ion-channel ligand-binding domain"/>
    <property type="match status" value="1"/>
</dbReference>
<dbReference type="InterPro" id="IPR006201">
    <property type="entry name" value="Neur_channel"/>
</dbReference>
<dbReference type="Pfam" id="PF02931">
    <property type="entry name" value="Neur_chan_LBD"/>
    <property type="match status" value="1"/>
</dbReference>
<dbReference type="EMBL" id="CAJNOV010000146">
    <property type="protein sequence ID" value="CAF1002166.1"/>
    <property type="molecule type" value="Genomic_DNA"/>
</dbReference>
<dbReference type="EMBL" id="CAJNOW010006408">
    <property type="protein sequence ID" value="CAF1483781.1"/>
    <property type="molecule type" value="Genomic_DNA"/>
</dbReference>
<evidence type="ECO:0000256" key="5">
    <source>
        <dbReference type="RuleBase" id="RU000687"/>
    </source>
</evidence>
<dbReference type="Pfam" id="PF02932">
    <property type="entry name" value="Neur_chan_memb"/>
    <property type="match status" value="1"/>
</dbReference>
<evidence type="ECO:0000259" key="6">
    <source>
        <dbReference type="Pfam" id="PF02931"/>
    </source>
</evidence>
<evidence type="ECO:0000313" key="14">
    <source>
        <dbReference type="EMBL" id="CAF3892753.1"/>
    </source>
</evidence>
<feature type="domain" description="Neurotransmitter-gated ion-channel ligand-binding" evidence="6">
    <location>
        <begin position="41"/>
        <end position="237"/>
    </location>
</feature>
<accession>A0A819H7R0</accession>
<dbReference type="EMBL" id="CAJNRG010012731">
    <property type="protein sequence ID" value="CAF2142751.1"/>
    <property type="molecule type" value="Genomic_DNA"/>
</dbReference>
<dbReference type="EMBL" id="CAJOBF010000336">
    <property type="protein sequence ID" value="CAF3800307.1"/>
    <property type="molecule type" value="Genomic_DNA"/>
</dbReference>
<dbReference type="PANTHER" id="PTHR18945">
    <property type="entry name" value="NEUROTRANSMITTER GATED ION CHANNEL"/>
    <property type="match status" value="1"/>
</dbReference>
<dbReference type="GO" id="GO:0005230">
    <property type="term" value="F:extracellular ligand-gated monoatomic ion channel activity"/>
    <property type="evidence" value="ECO:0007669"/>
    <property type="project" value="InterPro"/>
</dbReference>
<evidence type="ECO:0000313" key="15">
    <source>
        <dbReference type="Proteomes" id="UP000663866"/>
    </source>
</evidence>
<dbReference type="InterPro" id="IPR036719">
    <property type="entry name" value="Neuro-gated_channel_TM_sf"/>
</dbReference>
<evidence type="ECO:0000313" key="11">
    <source>
        <dbReference type="EMBL" id="CAF2142751.1"/>
    </source>
</evidence>
<feature type="transmembrane region" description="Helical" evidence="5">
    <location>
        <begin position="271"/>
        <end position="292"/>
    </location>
</feature>
<dbReference type="InterPro" id="IPR036734">
    <property type="entry name" value="Neur_chan_lig-bd_sf"/>
</dbReference>
<evidence type="ECO:0000313" key="10">
    <source>
        <dbReference type="EMBL" id="CAF2013616.1"/>
    </source>
</evidence>
<proteinExistence type="inferred from homology"/>
<dbReference type="SUPFAM" id="SSF90112">
    <property type="entry name" value="Neurotransmitter-gated ion-channel transmembrane pore"/>
    <property type="match status" value="1"/>
</dbReference>
<evidence type="ECO:0000256" key="3">
    <source>
        <dbReference type="ARBA" id="ARBA00022989"/>
    </source>
</evidence>
<dbReference type="AlphaFoldDB" id="A0A819H7R0"/>
<dbReference type="Proteomes" id="UP000663842">
    <property type="component" value="Unassembled WGS sequence"/>
</dbReference>
<evidence type="ECO:0000313" key="13">
    <source>
        <dbReference type="EMBL" id="CAF3800307.1"/>
    </source>
</evidence>
<keyword evidence="4 5" id="KW-0472">Membrane</keyword>
<keyword evidence="5" id="KW-0407">Ion channel</keyword>
<dbReference type="EMBL" id="CAJNRE010017440">
    <property type="protein sequence ID" value="CAF2155062.1"/>
    <property type="molecule type" value="Genomic_DNA"/>
</dbReference>
<evidence type="ECO:0000256" key="2">
    <source>
        <dbReference type="ARBA" id="ARBA00022692"/>
    </source>
</evidence>
<sequence>MQSTYGFILLVLINVSGTKQAKNYSAVLLNRLEITERYRRDMLTRPSMKNSSHTIVAVGLGIIEVAGIDPQKQVITLNVNFELKWCDDLLQWNITEQTCLKRNRSEIFFQADEIWTPDIFAVNGPGPMKKDARLEYPILVVCTGMARWSYQEKLVSYCEIDVLNFPFDRQYCSILLQSTIFDASQFKLRSLYNVVRLYNYINTEWEISHTTIDEVDLYNPNHKRHFSTLKIDMELVRLSRFYVLKIILPFGIISSVAVFSFCLPTGSGEKITLTVSILLSLIIYLQMISNFVPKTERGFCTLTLYSNIVFILVFLSCIFNTFTIFIYYHDQYSEKHTAPKRKKSMLLTVHKSLIQLNKQRWIFLRKRRNIDENLPENSNIHGIELLHDIQYFRQSLTNLFSRRNSVITATSLTSFDLRHPLFYPKSQAKQSARKTAVVIDRILFIIYLISMSLSVLILFQSTNRSRVASLAKTNRTNQLINLRKSKTDPLPIFRGCPH</sequence>
<dbReference type="PRINTS" id="PR00252">
    <property type="entry name" value="NRIONCHANNEL"/>
</dbReference>
<dbReference type="Proteomes" id="UP000663887">
    <property type="component" value="Unassembled WGS sequence"/>
</dbReference>
<reference evidence="14" key="1">
    <citation type="submission" date="2021-02" db="EMBL/GenBank/DDBJ databases">
        <authorList>
            <person name="Nowell W R."/>
        </authorList>
    </citation>
    <scope>NUCLEOTIDE SEQUENCE</scope>
</reference>
<comment type="similarity">
    <text evidence="5">Belongs to the ligand-gated ion channel (TC 1.A.9) family.</text>
</comment>
<dbReference type="Proteomes" id="UP000663855">
    <property type="component" value="Unassembled WGS sequence"/>
</dbReference>
<dbReference type="EMBL" id="CAJOBG010001085">
    <property type="protein sequence ID" value="CAF3892753.1"/>
    <property type="molecule type" value="Genomic_DNA"/>
</dbReference>
<comment type="subcellular location">
    <subcellularLocation>
        <location evidence="1">Membrane</location>
        <topology evidence="1">Multi-pass membrane protein</topology>
    </subcellularLocation>
</comment>
<evidence type="ECO:0000259" key="7">
    <source>
        <dbReference type="Pfam" id="PF02932"/>
    </source>
</evidence>
<feature type="transmembrane region" description="Helical" evidence="5">
    <location>
        <begin position="242"/>
        <end position="264"/>
    </location>
</feature>